<sequence>MIWFLLVVGVILVAPYLREALRKPVSARRKDTPKNLASLTHGKISYRWHGPASGPVVVCIHGLTSPGFVWDGLVPYLTEAGFRVLSFDLYGRGYSDRPSQPQDAALFSGLVHDLLTDQNVDEPVTLIGNSMGSAVATAFSAQHPSRVRQAVLLVPAGLGHNLGAAATLTRKVPLVGHWLIHAFYPRALRKGIDAERVLPSSVPDIQEKQLDELNYRGFLRSVHSSLCGILGVTLEHEHRSLQKNNLPVVAVWGADDDVIPLSCKDRMAQWNPDASHIVLENCGHGLVYTHTKDLWQQLEPVLLR</sequence>
<dbReference type="RefSeq" id="WP_058313181.1">
    <property type="nucleotide sequence ID" value="NZ_CYTW01000007.1"/>
</dbReference>
<organism evidence="2 3">
    <name type="scientific">Shimia thalassica</name>
    <dbReference type="NCBI Taxonomy" id="1715693"/>
    <lineage>
        <taxon>Bacteria</taxon>
        <taxon>Pseudomonadati</taxon>
        <taxon>Pseudomonadota</taxon>
        <taxon>Alphaproteobacteria</taxon>
        <taxon>Rhodobacterales</taxon>
        <taxon>Roseobacteraceae</taxon>
    </lineage>
</organism>
<dbReference type="EMBL" id="CYTW01000007">
    <property type="protein sequence ID" value="CUK15348.1"/>
    <property type="molecule type" value="Genomic_DNA"/>
</dbReference>
<proteinExistence type="predicted"/>
<dbReference type="GO" id="GO:0102296">
    <property type="term" value="F:4,5-9,10-diseco-3-hydroxy-5,9,17-trioxoandrosta-1(10),2-diene-4-oate hydrolase activity"/>
    <property type="evidence" value="ECO:0007669"/>
    <property type="project" value="UniProtKB-EC"/>
</dbReference>
<gene>
    <name evidence="2" type="primary">hsaD</name>
    <name evidence="2" type="ORF">PH7735_04037</name>
</gene>
<protein>
    <submittedName>
        <fullName evidence="2">4,5:9,10-diseco-3-hydroxy-5,9, 17-trioxoandrosta-1(10),2-diene-4-oate hydrolase</fullName>
        <ecNumber evidence="2">3.7.1.17</ecNumber>
    </submittedName>
</protein>
<dbReference type="GeneID" id="83883001"/>
<dbReference type="SUPFAM" id="SSF53474">
    <property type="entry name" value="alpha/beta-Hydrolases"/>
    <property type="match status" value="1"/>
</dbReference>
<dbReference type="Gene3D" id="3.40.50.1820">
    <property type="entry name" value="alpha/beta hydrolase"/>
    <property type="match status" value="1"/>
</dbReference>
<dbReference type="EC" id="3.7.1.17" evidence="2"/>
<dbReference type="PANTHER" id="PTHR43689:SF8">
    <property type="entry name" value="ALPHA_BETA-HYDROLASES SUPERFAMILY PROTEIN"/>
    <property type="match status" value="1"/>
</dbReference>
<keyword evidence="3" id="KW-1185">Reference proteome</keyword>
<keyword evidence="2" id="KW-0378">Hydrolase</keyword>
<dbReference type="InterPro" id="IPR029058">
    <property type="entry name" value="AB_hydrolase_fold"/>
</dbReference>
<evidence type="ECO:0000259" key="1">
    <source>
        <dbReference type="Pfam" id="PF00561"/>
    </source>
</evidence>
<reference evidence="3" key="1">
    <citation type="submission" date="2015-09" db="EMBL/GenBank/DDBJ databases">
        <authorList>
            <person name="Rodrigo-Torres Lidia"/>
            <person name="Arahal R.David."/>
        </authorList>
    </citation>
    <scope>NUCLEOTIDE SEQUENCE [LARGE SCALE GENOMIC DNA]</scope>
    <source>
        <strain evidence="3">CECT 7735</strain>
    </source>
</reference>
<dbReference type="PRINTS" id="PR00111">
    <property type="entry name" value="ABHYDROLASE"/>
</dbReference>
<dbReference type="STRING" id="1715693.PH7735_04037"/>
<feature type="domain" description="AB hydrolase-1" evidence="1">
    <location>
        <begin position="55"/>
        <end position="290"/>
    </location>
</feature>
<evidence type="ECO:0000313" key="2">
    <source>
        <dbReference type="EMBL" id="CUK15348.1"/>
    </source>
</evidence>
<evidence type="ECO:0000313" key="3">
    <source>
        <dbReference type="Proteomes" id="UP000051870"/>
    </source>
</evidence>
<name>A0A0P1IIZ3_9RHOB</name>
<accession>A0A0P1IIZ3</accession>
<dbReference type="Proteomes" id="UP000051870">
    <property type="component" value="Unassembled WGS sequence"/>
</dbReference>
<dbReference type="InterPro" id="IPR000073">
    <property type="entry name" value="AB_hydrolase_1"/>
</dbReference>
<dbReference type="AlphaFoldDB" id="A0A0P1IIZ3"/>
<dbReference type="Pfam" id="PF00561">
    <property type="entry name" value="Abhydrolase_1"/>
    <property type="match status" value="1"/>
</dbReference>
<dbReference type="PANTHER" id="PTHR43689">
    <property type="entry name" value="HYDROLASE"/>
    <property type="match status" value="1"/>
</dbReference>